<evidence type="ECO:0000313" key="3">
    <source>
        <dbReference type="Proteomes" id="UP001596512"/>
    </source>
</evidence>
<gene>
    <name evidence="2" type="ORF">ACFQV2_27885</name>
</gene>
<name>A0ABW2TUA3_9PSEU</name>
<dbReference type="Pfam" id="PF17765">
    <property type="entry name" value="MLTR_LBD"/>
    <property type="match status" value="1"/>
</dbReference>
<reference evidence="3" key="1">
    <citation type="journal article" date="2019" name="Int. J. Syst. Evol. Microbiol.">
        <title>The Global Catalogue of Microorganisms (GCM) 10K type strain sequencing project: providing services to taxonomists for standard genome sequencing and annotation.</title>
        <authorList>
            <consortium name="The Broad Institute Genomics Platform"/>
            <consortium name="The Broad Institute Genome Sequencing Center for Infectious Disease"/>
            <person name="Wu L."/>
            <person name="Ma J."/>
        </authorList>
    </citation>
    <scope>NUCLEOTIDE SEQUENCE [LARGE SCALE GENOMIC DNA]</scope>
    <source>
        <strain evidence="3">JCM 17695</strain>
    </source>
</reference>
<keyword evidence="3" id="KW-1185">Reference proteome</keyword>
<accession>A0ABW2TUA3</accession>
<evidence type="ECO:0000259" key="1">
    <source>
        <dbReference type="PROSITE" id="PS50943"/>
    </source>
</evidence>
<evidence type="ECO:0000313" key="2">
    <source>
        <dbReference type="EMBL" id="MFC7616709.1"/>
    </source>
</evidence>
<dbReference type="Gene3D" id="1.10.260.40">
    <property type="entry name" value="lambda repressor-like DNA-binding domains"/>
    <property type="match status" value="1"/>
</dbReference>
<dbReference type="Gene3D" id="3.30.450.180">
    <property type="match status" value="1"/>
</dbReference>
<dbReference type="EMBL" id="JBHTEY010000004">
    <property type="protein sequence ID" value="MFC7616709.1"/>
    <property type="molecule type" value="Genomic_DNA"/>
</dbReference>
<dbReference type="InterPro" id="IPR041413">
    <property type="entry name" value="MLTR_LBD"/>
</dbReference>
<dbReference type="CDD" id="cd00093">
    <property type="entry name" value="HTH_XRE"/>
    <property type="match status" value="1"/>
</dbReference>
<dbReference type="SMART" id="SM00530">
    <property type="entry name" value="HTH_XRE"/>
    <property type="match status" value="1"/>
</dbReference>
<dbReference type="InterPro" id="IPR010982">
    <property type="entry name" value="Lambda_DNA-bd_dom_sf"/>
</dbReference>
<dbReference type="Pfam" id="PF13560">
    <property type="entry name" value="HTH_31"/>
    <property type="match status" value="1"/>
</dbReference>
<sequence>MDGFGAAVKAMRGRLSPRDAGLPAGTGRRAPGLRREELARLAGISVDYLVRLEQGRATAPSAQVVAAVARALQARRPERDHLFRLAGLLPPPDGLVGDHVPPGVARIVARMGEAALAVFAADWSVITWNPLWAALLGEPGERNLLRVVFGSQALVATGAGFEAALVADLRRTAARYPRDPRVAELVADLRRGSARFAELWASGAVGEHASDRKTVDHSAVGPIELDCDVLTVPGDDLRVVVYTAASGTPDAEALASLSRSARSGSAGSSVPPR</sequence>
<dbReference type="Proteomes" id="UP001596512">
    <property type="component" value="Unassembled WGS sequence"/>
</dbReference>
<dbReference type="PANTHER" id="PTHR35010">
    <property type="entry name" value="BLL4672 PROTEIN-RELATED"/>
    <property type="match status" value="1"/>
</dbReference>
<dbReference type="PANTHER" id="PTHR35010:SF2">
    <property type="entry name" value="BLL4672 PROTEIN"/>
    <property type="match status" value="1"/>
</dbReference>
<proteinExistence type="predicted"/>
<dbReference type="PROSITE" id="PS50943">
    <property type="entry name" value="HTH_CROC1"/>
    <property type="match status" value="1"/>
</dbReference>
<protein>
    <submittedName>
        <fullName evidence="2">Helix-turn-helix domain-containing protein</fullName>
    </submittedName>
</protein>
<feature type="domain" description="HTH cro/C1-type" evidence="1">
    <location>
        <begin position="28"/>
        <end position="79"/>
    </location>
</feature>
<organism evidence="2 3">
    <name type="scientific">Actinokineospora soli</name>
    <dbReference type="NCBI Taxonomy" id="1048753"/>
    <lineage>
        <taxon>Bacteria</taxon>
        <taxon>Bacillati</taxon>
        <taxon>Actinomycetota</taxon>
        <taxon>Actinomycetes</taxon>
        <taxon>Pseudonocardiales</taxon>
        <taxon>Pseudonocardiaceae</taxon>
        <taxon>Actinokineospora</taxon>
    </lineage>
</organism>
<dbReference type="SUPFAM" id="SSF47413">
    <property type="entry name" value="lambda repressor-like DNA-binding domains"/>
    <property type="match status" value="1"/>
</dbReference>
<dbReference type="InterPro" id="IPR001387">
    <property type="entry name" value="Cro/C1-type_HTH"/>
</dbReference>
<comment type="caution">
    <text evidence="2">The sequence shown here is derived from an EMBL/GenBank/DDBJ whole genome shotgun (WGS) entry which is preliminary data.</text>
</comment>